<evidence type="ECO:0000256" key="1">
    <source>
        <dbReference type="ARBA" id="ARBA00006485"/>
    </source>
</evidence>
<dbReference type="InterPro" id="IPR000719">
    <property type="entry name" value="Prot_kinase_dom"/>
</dbReference>
<dbReference type="SUPFAM" id="SSF56112">
    <property type="entry name" value="Protein kinase-like (PK-like)"/>
    <property type="match status" value="1"/>
</dbReference>
<feature type="compositionally biased region" description="Basic and acidic residues" evidence="7">
    <location>
        <begin position="492"/>
        <end position="514"/>
    </location>
</feature>
<feature type="region of interest" description="Disordered" evidence="7">
    <location>
        <begin position="567"/>
        <end position="662"/>
    </location>
</feature>
<dbReference type="Gene3D" id="1.10.510.10">
    <property type="entry name" value="Transferase(Phosphotransferase) domain 1"/>
    <property type="match status" value="1"/>
</dbReference>
<sequence length="990" mass="113482">MNKYEVLGVVGEGAYGVVLRCRHKDTGEIVAIKKFKDSEDNEDVKRTTLRELKMLRSLKQENIVELREAFRRRGKLYLVFEYVERNMLELLEDMPNGVPAEKVRSYIYQLCKAIFWCHSNDIIHRDIKPENLLISKDDKLKLCDFGFARNLQGDRSANYTDYVATRWYRSPELLLGSAYSKPVDIWAIGCILGELSDGQPLFPGESEIDQLYCIQKIIAPLPPEQMEMFYKNPRFQGLKFPAVTSPTTLQQRYKGILSGVMIDFIKNTLVLEPHDRFSIQQCMDHPCFQTEQLIHRNQVPMKIIDTNVNTKRRKNDPMDSHPQIEQPSSQVQLSNHSNKPPPQQHPPSNQNNKFSSHGRQDSDTTNNDHQTSTHNKFMKSKERRKSSPQTEAVKIANQRQYPENEHVAKYIKTYKKRDSQDSMEVRSDAKHHGNMDPSKNYKNLSKNVKNDTTEASHQRSESRTEPLNNDKHRTFADFRNSESSGNPQRAQQKSDERRVDHHRPESRIDLHQDQEYPNMESKYLKKHDRHRQDYQNETENQSVENRNANVQANNIKNSNTYTVKVNAGSSHHAHSQHAQQSHAHSQQAQQSPQMERKNKQYHNSQSPAVERKNKYFQPQHAQDSQDRKNKFNASHQEELDRIKSNSISRRKNRDGSAPNKTHDERLAEAKLAQASLVSQSLDNSGQAKYQDPQGQGKYKTFPNGSVGSGAGTASRDKRTKGHYYDPSLANNDPSMPSVEDIGIYREPGGQGGQGRRGSSPQNKSIVKYSSSQTNMDNQQQIPGDSYDRFDREKDKNSLQALFKKKKKKRHDQRMQLLMDQSNSEGQRSAGGSNDNSPRELQGQGHHQGQGYFVGQGQYRDAPPYRDPPQYNKQGVALRKLTQTPVDKSKRLQPLPHINNLAATPMYQSQTHDSSRTSHPHRSDNIDGPAIASLSGTDIRPPNWPKRQTSPESIEQLTSDLKISPRDLKPVKSAKRERNHPDFKGLKETAI</sequence>
<dbReference type="PROSITE" id="PS00108">
    <property type="entry name" value="PROTEIN_KINASE_ST"/>
    <property type="match status" value="1"/>
</dbReference>
<keyword evidence="5" id="KW-0418">Kinase</keyword>
<dbReference type="SMART" id="SM00220">
    <property type="entry name" value="S_TKc"/>
    <property type="match status" value="1"/>
</dbReference>
<dbReference type="GO" id="GO:0004674">
    <property type="term" value="F:protein serine/threonine kinase activity"/>
    <property type="evidence" value="ECO:0007669"/>
    <property type="project" value="UniProtKB-KW"/>
</dbReference>
<dbReference type="PANTHER" id="PTHR24056:SF111">
    <property type="entry name" value="CYCLIN-DEPENDENT KINASE-LIKE 5"/>
    <property type="match status" value="1"/>
</dbReference>
<comment type="similarity">
    <text evidence="1">Belongs to the protein kinase superfamily. CMGC Ser/Thr protein kinase family. CDC2/CDKX subfamily.</text>
</comment>
<gene>
    <name evidence="8" type="ORF">OFUS_LOCUS4853</name>
</gene>
<reference evidence="8" key="1">
    <citation type="submission" date="2022-03" db="EMBL/GenBank/DDBJ databases">
        <authorList>
            <person name="Martin C."/>
        </authorList>
    </citation>
    <scope>NUCLEOTIDE SEQUENCE</scope>
</reference>
<feature type="compositionally biased region" description="Polar residues" evidence="7">
    <location>
        <begin position="761"/>
        <end position="782"/>
    </location>
</feature>
<dbReference type="CDD" id="cd07833">
    <property type="entry name" value="STKc_CDKL"/>
    <property type="match status" value="1"/>
</dbReference>
<dbReference type="FunFam" id="3.30.200.20:FF:000171">
    <property type="entry name" value="Putative cyclin-dependent kinase-like 5"/>
    <property type="match status" value="1"/>
</dbReference>
<feature type="region of interest" description="Disordered" evidence="7">
    <location>
        <begin position="819"/>
        <end position="877"/>
    </location>
</feature>
<feature type="compositionally biased region" description="Polar residues" evidence="7">
    <location>
        <begin position="481"/>
        <end position="491"/>
    </location>
</feature>
<evidence type="ECO:0000256" key="4">
    <source>
        <dbReference type="ARBA" id="ARBA00022741"/>
    </source>
</evidence>
<dbReference type="OrthoDB" id="548217at2759"/>
<feature type="compositionally biased region" description="Polar residues" evidence="7">
    <location>
        <begin position="678"/>
        <end position="687"/>
    </location>
</feature>
<dbReference type="InterPro" id="IPR050108">
    <property type="entry name" value="CDK"/>
</dbReference>
<dbReference type="Proteomes" id="UP000749559">
    <property type="component" value="Unassembled WGS sequence"/>
</dbReference>
<dbReference type="GO" id="GO:0032839">
    <property type="term" value="C:dendrite cytoplasm"/>
    <property type="evidence" value="ECO:0007669"/>
    <property type="project" value="TreeGrafter"/>
</dbReference>
<dbReference type="GO" id="GO:0005524">
    <property type="term" value="F:ATP binding"/>
    <property type="evidence" value="ECO:0007669"/>
    <property type="project" value="UniProtKB-UniRule"/>
</dbReference>
<protein>
    <submittedName>
        <fullName evidence="8">Uncharacterized protein</fullName>
    </submittedName>
</protein>
<evidence type="ECO:0000313" key="8">
    <source>
        <dbReference type="EMBL" id="CAH1777861.1"/>
    </source>
</evidence>
<feature type="region of interest" description="Disordered" evidence="7">
    <location>
        <begin position="307"/>
        <end position="546"/>
    </location>
</feature>
<evidence type="ECO:0000256" key="2">
    <source>
        <dbReference type="ARBA" id="ARBA00022527"/>
    </source>
</evidence>
<dbReference type="GO" id="GO:0005634">
    <property type="term" value="C:nucleus"/>
    <property type="evidence" value="ECO:0007669"/>
    <property type="project" value="TreeGrafter"/>
</dbReference>
<name>A0A8J1TIJ6_OWEFU</name>
<keyword evidence="6" id="KW-0067">ATP-binding</keyword>
<feature type="compositionally biased region" description="Polar residues" evidence="7">
    <location>
        <begin position="363"/>
        <end position="375"/>
    </location>
</feature>
<dbReference type="AlphaFoldDB" id="A0A8J1TIJ6"/>
<proteinExistence type="inferred from homology"/>
<dbReference type="PANTHER" id="PTHR24056">
    <property type="entry name" value="CELL DIVISION PROTEIN KINASE"/>
    <property type="match status" value="1"/>
</dbReference>
<evidence type="ECO:0000256" key="6">
    <source>
        <dbReference type="ARBA" id="ARBA00022840"/>
    </source>
</evidence>
<dbReference type="PROSITE" id="PS00107">
    <property type="entry name" value="PROTEIN_KINASE_ATP"/>
    <property type="match status" value="1"/>
</dbReference>
<keyword evidence="3" id="KW-0808">Transferase</keyword>
<evidence type="ECO:0000256" key="5">
    <source>
        <dbReference type="ARBA" id="ARBA00022777"/>
    </source>
</evidence>
<dbReference type="InterPro" id="IPR017441">
    <property type="entry name" value="Protein_kinase_ATP_BS"/>
</dbReference>
<evidence type="ECO:0000313" key="9">
    <source>
        <dbReference type="Proteomes" id="UP000749559"/>
    </source>
</evidence>
<feature type="region of interest" description="Disordered" evidence="7">
    <location>
        <begin position="678"/>
        <end position="791"/>
    </location>
</feature>
<accession>A0A8J1TIJ6</accession>
<keyword evidence="2" id="KW-0723">Serine/threonine-protein kinase</keyword>
<dbReference type="GO" id="GO:0050773">
    <property type="term" value="P:regulation of dendrite development"/>
    <property type="evidence" value="ECO:0007669"/>
    <property type="project" value="TreeGrafter"/>
</dbReference>
<comment type="caution">
    <text evidence="8">The sequence shown here is derived from an EMBL/GenBank/DDBJ whole genome shotgun (WGS) entry which is preliminary data.</text>
</comment>
<keyword evidence="4" id="KW-0547">Nucleotide-binding</keyword>
<evidence type="ECO:0000256" key="3">
    <source>
        <dbReference type="ARBA" id="ARBA00022679"/>
    </source>
</evidence>
<feature type="compositionally biased region" description="Low complexity" evidence="7">
    <location>
        <begin position="576"/>
        <end position="591"/>
    </location>
</feature>
<feature type="compositionally biased region" description="Basic and acidic residues" evidence="7">
    <location>
        <begin position="962"/>
        <end position="990"/>
    </location>
</feature>
<dbReference type="Pfam" id="PF00069">
    <property type="entry name" value="Pkinase"/>
    <property type="match status" value="1"/>
</dbReference>
<dbReference type="EMBL" id="CAIIXF020000002">
    <property type="protein sequence ID" value="CAH1777861.1"/>
    <property type="molecule type" value="Genomic_DNA"/>
</dbReference>
<dbReference type="InterPro" id="IPR011009">
    <property type="entry name" value="Kinase-like_dom_sf"/>
</dbReference>
<feature type="compositionally biased region" description="Basic and acidic residues" evidence="7">
    <location>
        <begin position="623"/>
        <end position="643"/>
    </location>
</feature>
<dbReference type="InterPro" id="IPR008271">
    <property type="entry name" value="Ser/Thr_kinase_AS"/>
</dbReference>
<organism evidence="8 9">
    <name type="scientific">Owenia fusiformis</name>
    <name type="common">Polychaete worm</name>
    <dbReference type="NCBI Taxonomy" id="6347"/>
    <lineage>
        <taxon>Eukaryota</taxon>
        <taxon>Metazoa</taxon>
        <taxon>Spiralia</taxon>
        <taxon>Lophotrochozoa</taxon>
        <taxon>Annelida</taxon>
        <taxon>Polychaeta</taxon>
        <taxon>Sedentaria</taxon>
        <taxon>Canalipalpata</taxon>
        <taxon>Sabellida</taxon>
        <taxon>Oweniida</taxon>
        <taxon>Oweniidae</taxon>
        <taxon>Owenia</taxon>
    </lineage>
</organism>
<evidence type="ECO:0000256" key="7">
    <source>
        <dbReference type="SAM" id="MobiDB-lite"/>
    </source>
</evidence>
<feature type="compositionally biased region" description="Polar residues" evidence="7">
    <location>
        <begin position="945"/>
        <end position="960"/>
    </location>
</feature>
<feature type="region of interest" description="Disordered" evidence="7">
    <location>
        <begin position="906"/>
        <end position="990"/>
    </location>
</feature>
<feature type="compositionally biased region" description="Polar residues" evidence="7">
    <location>
        <begin position="323"/>
        <end position="334"/>
    </location>
</feature>
<feature type="compositionally biased region" description="Basic residues" evidence="7">
    <location>
        <begin position="376"/>
        <end position="386"/>
    </location>
</feature>
<feature type="compositionally biased region" description="Polar residues" evidence="7">
    <location>
        <begin position="535"/>
        <end position="546"/>
    </location>
</feature>
<keyword evidence="9" id="KW-1185">Reference proteome</keyword>
<dbReference type="PROSITE" id="PS50011">
    <property type="entry name" value="PROTEIN_KINASE_DOM"/>
    <property type="match status" value="1"/>
</dbReference>
<dbReference type="Gene3D" id="3.30.200.20">
    <property type="entry name" value="Phosphorylase Kinase, domain 1"/>
    <property type="match status" value="1"/>
</dbReference>
<feature type="compositionally biased region" description="Basic and acidic residues" evidence="7">
    <location>
        <begin position="416"/>
        <end position="434"/>
    </location>
</feature>
<feature type="compositionally biased region" description="Basic and acidic residues" evidence="7">
    <location>
        <begin position="448"/>
        <end position="480"/>
    </location>
</feature>
<dbReference type="FunFam" id="1.10.510.10:FF:000127">
    <property type="entry name" value="Putative cyclin-dependent kinase-like 5"/>
    <property type="match status" value="1"/>
</dbReference>
<feature type="compositionally biased region" description="Basic and acidic residues" evidence="7">
    <location>
        <begin position="912"/>
        <end position="924"/>
    </location>
</feature>
<dbReference type="GO" id="GO:0045773">
    <property type="term" value="P:positive regulation of axon extension"/>
    <property type="evidence" value="ECO:0007669"/>
    <property type="project" value="TreeGrafter"/>
</dbReference>
<feature type="compositionally biased region" description="Polar residues" evidence="7">
    <location>
        <begin position="819"/>
        <end position="835"/>
    </location>
</feature>